<feature type="binding site" evidence="4">
    <location>
        <position position="185"/>
    </location>
    <ligand>
        <name>molybdate</name>
        <dbReference type="ChEBI" id="CHEBI:36264"/>
    </ligand>
</feature>
<dbReference type="PROSITE" id="PS51257">
    <property type="entry name" value="PROKAR_LIPOPROTEIN"/>
    <property type="match status" value="1"/>
</dbReference>
<proteinExistence type="inferred from homology"/>
<reference evidence="6" key="2">
    <citation type="submission" date="2020-09" db="EMBL/GenBank/DDBJ databases">
        <authorList>
            <person name="Sun Q."/>
            <person name="Zhou Y."/>
        </authorList>
    </citation>
    <scope>NUCLEOTIDE SEQUENCE</scope>
    <source>
        <strain evidence="6">CGMCC 1.12187</strain>
    </source>
</reference>
<dbReference type="InterPro" id="IPR005950">
    <property type="entry name" value="ModA"/>
</dbReference>
<gene>
    <name evidence="6" type="ORF">GCM10011374_08320</name>
</gene>
<evidence type="ECO:0000313" key="7">
    <source>
        <dbReference type="Proteomes" id="UP000638848"/>
    </source>
</evidence>
<evidence type="ECO:0000313" key="6">
    <source>
        <dbReference type="EMBL" id="GGG48306.1"/>
    </source>
</evidence>
<dbReference type="EMBL" id="BMEQ01000003">
    <property type="protein sequence ID" value="GGG48306.1"/>
    <property type="molecule type" value="Genomic_DNA"/>
</dbReference>
<dbReference type="NCBIfam" id="TIGR01256">
    <property type="entry name" value="modA"/>
    <property type="match status" value="1"/>
</dbReference>
<protein>
    <submittedName>
        <fullName evidence="6">Molybdate ABC transporter substrate-binding protein</fullName>
    </submittedName>
</protein>
<dbReference type="GO" id="GO:0030973">
    <property type="term" value="F:molybdate ion binding"/>
    <property type="evidence" value="ECO:0007669"/>
    <property type="project" value="InterPro"/>
</dbReference>
<dbReference type="InterPro" id="IPR050682">
    <property type="entry name" value="ModA/WtpA"/>
</dbReference>
<accession>A0A917LPL0</accession>
<dbReference type="Gene3D" id="3.40.190.10">
    <property type="entry name" value="Periplasmic binding protein-like II"/>
    <property type="match status" value="2"/>
</dbReference>
<feature type="binding site" evidence="4">
    <location>
        <position position="75"/>
    </location>
    <ligand>
        <name>molybdate</name>
        <dbReference type="ChEBI" id="CHEBI:36264"/>
    </ligand>
</feature>
<sequence>MTAPSRRSPRARAAALVVALLLTSACSAAPPAPGGTGQEITVAAASDLKFALDEAVEVFETEHDGVEVEVTYGSSGTFVQQIRNGAPFDLYLSADISLAEQLAEEDRARPQDVFGYAVGRLVVWAAEGSTADPRKGVAGLAEDAVTTVAIANPEHAPYGRAAEAAIRTAGVEEELEGKLVLGENIAQAAEFARSGNADAGIIALSLALSPGLRDEGTYSEVPLEDFPTVEQGGVVLEGAPQEARDLAAFLTSPDGRGILAEHGFHPPAGAEG</sequence>
<dbReference type="RefSeq" id="WP_188534577.1">
    <property type="nucleotide sequence ID" value="NZ_BMEQ01000003.1"/>
</dbReference>
<evidence type="ECO:0000256" key="2">
    <source>
        <dbReference type="ARBA" id="ARBA00022723"/>
    </source>
</evidence>
<evidence type="ECO:0000256" key="3">
    <source>
        <dbReference type="ARBA" id="ARBA00022729"/>
    </source>
</evidence>
<organism evidence="6 7">
    <name type="scientific">Kocuria dechangensis</name>
    <dbReference type="NCBI Taxonomy" id="1176249"/>
    <lineage>
        <taxon>Bacteria</taxon>
        <taxon>Bacillati</taxon>
        <taxon>Actinomycetota</taxon>
        <taxon>Actinomycetes</taxon>
        <taxon>Micrococcales</taxon>
        <taxon>Micrococcaceae</taxon>
        <taxon>Kocuria</taxon>
    </lineage>
</organism>
<keyword evidence="2 4" id="KW-0479">Metal-binding</keyword>
<dbReference type="InterPro" id="IPR044084">
    <property type="entry name" value="AvModA-like_subst-bd"/>
</dbReference>
<dbReference type="CDD" id="cd13539">
    <property type="entry name" value="PBP2_AvModA"/>
    <property type="match status" value="1"/>
</dbReference>
<dbReference type="PANTHER" id="PTHR30632">
    <property type="entry name" value="MOLYBDATE-BINDING PERIPLASMIC PROTEIN"/>
    <property type="match status" value="1"/>
</dbReference>
<dbReference type="Proteomes" id="UP000638848">
    <property type="component" value="Unassembled WGS sequence"/>
</dbReference>
<dbReference type="GO" id="GO:0015689">
    <property type="term" value="P:molybdate ion transport"/>
    <property type="evidence" value="ECO:0007669"/>
    <property type="project" value="InterPro"/>
</dbReference>
<comment type="caution">
    <text evidence="6">The sequence shown here is derived from an EMBL/GenBank/DDBJ whole genome shotgun (WGS) entry which is preliminary data.</text>
</comment>
<keyword evidence="7" id="KW-1185">Reference proteome</keyword>
<comment type="similarity">
    <text evidence="1">Belongs to the bacterial solute-binding protein ModA family.</text>
</comment>
<dbReference type="Pfam" id="PF13531">
    <property type="entry name" value="SBP_bac_11"/>
    <property type="match status" value="1"/>
</dbReference>
<evidence type="ECO:0000256" key="5">
    <source>
        <dbReference type="SAM" id="SignalP"/>
    </source>
</evidence>
<dbReference type="PANTHER" id="PTHR30632:SF14">
    <property type="entry name" value="TUNGSTATE_MOLYBDATE_CHROMATE-BINDING PROTEIN MODA"/>
    <property type="match status" value="1"/>
</dbReference>
<dbReference type="AlphaFoldDB" id="A0A917LPL0"/>
<evidence type="ECO:0000256" key="1">
    <source>
        <dbReference type="ARBA" id="ARBA00009175"/>
    </source>
</evidence>
<keyword evidence="4" id="KW-0500">Molybdenum</keyword>
<feature type="signal peptide" evidence="5">
    <location>
        <begin position="1"/>
        <end position="28"/>
    </location>
</feature>
<evidence type="ECO:0000256" key="4">
    <source>
        <dbReference type="PIRSR" id="PIRSR004846-1"/>
    </source>
</evidence>
<reference evidence="6" key="1">
    <citation type="journal article" date="2014" name="Int. J. Syst. Evol. Microbiol.">
        <title>Complete genome sequence of Corynebacterium casei LMG S-19264T (=DSM 44701T), isolated from a smear-ripened cheese.</title>
        <authorList>
            <consortium name="US DOE Joint Genome Institute (JGI-PGF)"/>
            <person name="Walter F."/>
            <person name="Albersmeier A."/>
            <person name="Kalinowski J."/>
            <person name="Ruckert C."/>
        </authorList>
    </citation>
    <scope>NUCLEOTIDE SEQUENCE</scope>
    <source>
        <strain evidence="6">CGMCC 1.12187</strain>
    </source>
</reference>
<dbReference type="PIRSF" id="PIRSF004846">
    <property type="entry name" value="ModA"/>
    <property type="match status" value="1"/>
</dbReference>
<feature type="chain" id="PRO_5036766911" evidence="5">
    <location>
        <begin position="29"/>
        <end position="272"/>
    </location>
</feature>
<name>A0A917LPL0_9MICC</name>
<keyword evidence="3 5" id="KW-0732">Signal</keyword>
<dbReference type="SUPFAM" id="SSF53850">
    <property type="entry name" value="Periplasmic binding protein-like II"/>
    <property type="match status" value="1"/>
</dbReference>
<dbReference type="GO" id="GO:0046872">
    <property type="term" value="F:metal ion binding"/>
    <property type="evidence" value="ECO:0007669"/>
    <property type="project" value="UniProtKB-KW"/>
</dbReference>